<name>A0AA40VRI7_9NOST</name>
<comment type="caution">
    <text evidence="1">The sequence shown here is derived from an EMBL/GenBank/DDBJ whole genome shotgun (WGS) entry which is preliminary data.</text>
</comment>
<sequence length="80" mass="8892">MGIRDWGLGLKIRKEFSLHPVISHQLSVISHQSSVINPQSPVPSPQSQRLPPIIPVFVKNRRIGESSGIAILLQQPFEGF</sequence>
<evidence type="ECO:0000313" key="2">
    <source>
        <dbReference type="Proteomes" id="UP001165986"/>
    </source>
</evidence>
<organism evidence="1 2">
    <name type="scientific">Komarekiella delphini-convector SJRDD-AB1</name>
    <dbReference type="NCBI Taxonomy" id="2593771"/>
    <lineage>
        <taxon>Bacteria</taxon>
        <taxon>Bacillati</taxon>
        <taxon>Cyanobacteriota</taxon>
        <taxon>Cyanophyceae</taxon>
        <taxon>Nostocales</taxon>
        <taxon>Nostocaceae</taxon>
        <taxon>Komarekiella</taxon>
        <taxon>Komarekiella delphini-convector</taxon>
    </lineage>
</organism>
<proteinExistence type="predicted"/>
<evidence type="ECO:0000313" key="1">
    <source>
        <dbReference type="EMBL" id="MBD6617235.1"/>
    </source>
</evidence>
<dbReference type="Proteomes" id="UP001165986">
    <property type="component" value="Unassembled WGS sequence"/>
</dbReference>
<reference evidence="1" key="1">
    <citation type="submission" date="2019-07" db="EMBL/GenBank/DDBJ databases">
        <title>Toxilogical consequences of a new and cryptic species of cyanobacteria (Komarekiella delphini-convector) recovered from the epidermis of a bottlenose dolphin and 1500 ft. in the air.</title>
        <authorList>
            <person name="Brown A.O."/>
            <person name="Dvorak P."/>
            <person name="Villanueva C.D."/>
            <person name="Foss A.J."/>
            <person name="Garvey A.D."/>
            <person name="Gibson Q.A."/>
            <person name="Johansen J.R."/>
            <person name="Casamatta D.A."/>
        </authorList>
    </citation>
    <scope>NUCLEOTIDE SEQUENCE</scope>
    <source>
        <strain evidence="1">SJRDD-AB1</strain>
    </source>
</reference>
<dbReference type="AlphaFoldDB" id="A0AA40VRI7"/>
<protein>
    <submittedName>
        <fullName evidence="1">Uncharacterized protein</fullName>
    </submittedName>
</protein>
<keyword evidence="2" id="KW-1185">Reference proteome</keyword>
<accession>A0AA40VRI7</accession>
<dbReference type="EMBL" id="VJXY01000015">
    <property type="protein sequence ID" value="MBD6617235.1"/>
    <property type="molecule type" value="Genomic_DNA"/>
</dbReference>
<gene>
    <name evidence="1" type="ORF">FNW02_15715</name>
</gene>